<evidence type="ECO:0000259" key="1">
    <source>
        <dbReference type="Pfam" id="PF19266"/>
    </source>
</evidence>
<proteinExistence type="predicted"/>
<name>A0ABR9EH45_9GAMM</name>
<dbReference type="InterPro" id="IPR045361">
    <property type="entry name" value="CIS_tube_prot_N"/>
</dbReference>
<feature type="domain" description="Contractile injection system tube protein N-terminal" evidence="1">
    <location>
        <begin position="15"/>
        <end position="178"/>
    </location>
</feature>
<accession>A0ABR9EH45</accession>
<sequence length="244" mass="26357">MKNNGITADGLPLCKITFYTKVERGAGNKIAELTLPYDSNSLQSSYKNNVTSSNVVGAESGASQYQKSAPSTLKMTFLLDDSVVETPNQLLQRVMGDNTTETHIKTLLKYGTAVQGKTHVPAFVTITPLNMALNAGADGSFSGMFSEVEVKNELVDSKGRRVKAQVSCCLTECLSEKEIKLKSGKSSPDLTHIFQLKAGDKVLVQAAQIYGSAQFVHHVASANNLASVRRAEIGQQITYPPLER</sequence>
<dbReference type="EMBL" id="AQGV01000015">
    <property type="protein sequence ID" value="MBE0370326.1"/>
    <property type="molecule type" value="Genomic_DNA"/>
</dbReference>
<dbReference type="Proteomes" id="UP000615755">
    <property type="component" value="Unassembled WGS sequence"/>
</dbReference>
<dbReference type="RefSeq" id="WP_192509455.1">
    <property type="nucleotide sequence ID" value="NZ_AQGV01000015.1"/>
</dbReference>
<evidence type="ECO:0000313" key="2">
    <source>
        <dbReference type="EMBL" id="MBE0370326.1"/>
    </source>
</evidence>
<comment type="caution">
    <text evidence="2">The sequence shown here is derived from an EMBL/GenBank/DDBJ whole genome shotgun (WGS) entry which is preliminary data.</text>
</comment>
<dbReference type="Pfam" id="PF19266">
    <property type="entry name" value="CIS_tube"/>
    <property type="match status" value="1"/>
</dbReference>
<organism evidence="2 3">
    <name type="scientific">Pseudoalteromonas aurantia 208</name>
    <dbReference type="NCBI Taxonomy" id="1314867"/>
    <lineage>
        <taxon>Bacteria</taxon>
        <taxon>Pseudomonadati</taxon>
        <taxon>Pseudomonadota</taxon>
        <taxon>Gammaproteobacteria</taxon>
        <taxon>Alteromonadales</taxon>
        <taxon>Pseudoalteromonadaceae</taxon>
        <taxon>Pseudoalteromonas</taxon>
    </lineage>
</organism>
<gene>
    <name evidence="2" type="ORF">PAUR_b0328</name>
</gene>
<protein>
    <recommendedName>
        <fullName evidence="1">Contractile injection system tube protein N-terminal domain-containing protein</fullName>
    </recommendedName>
</protein>
<evidence type="ECO:0000313" key="3">
    <source>
        <dbReference type="Proteomes" id="UP000615755"/>
    </source>
</evidence>
<keyword evidence="3" id="KW-1185">Reference proteome</keyword>
<reference evidence="2 3" key="1">
    <citation type="submission" date="2015-03" db="EMBL/GenBank/DDBJ databases">
        <title>Genome sequence of Pseudoalteromonas aurantia.</title>
        <authorList>
            <person name="Xie B.-B."/>
            <person name="Rong J.-C."/>
            <person name="Qin Q.-L."/>
            <person name="Zhang Y.-Z."/>
        </authorList>
    </citation>
    <scope>NUCLEOTIDE SEQUENCE [LARGE SCALE GENOMIC DNA]</scope>
    <source>
        <strain evidence="2 3">208</strain>
    </source>
</reference>